<evidence type="ECO:0000256" key="14">
    <source>
        <dbReference type="ARBA" id="ARBA00049678"/>
    </source>
</evidence>
<evidence type="ECO:0000256" key="10">
    <source>
        <dbReference type="ARBA" id="ARBA00023180"/>
    </source>
</evidence>
<dbReference type="SUPFAM" id="SSF48726">
    <property type="entry name" value="Immunoglobulin"/>
    <property type="match status" value="4"/>
</dbReference>
<feature type="signal peptide" evidence="17">
    <location>
        <begin position="1"/>
        <end position="17"/>
    </location>
</feature>
<dbReference type="InterPro" id="IPR050671">
    <property type="entry name" value="CD300_family_receptors"/>
</dbReference>
<keyword evidence="8 16" id="KW-0472">Membrane</keyword>
<keyword evidence="4" id="KW-0964">Secreted</keyword>
<evidence type="ECO:0000256" key="2">
    <source>
        <dbReference type="ARBA" id="ARBA00004613"/>
    </source>
</evidence>
<name>A0A8B9F6L8_9PSIT</name>
<keyword evidence="7 16" id="KW-1133">Transmembrane helix</keyword>
<dbReference type="InterPro" id="IPR036179">
    <property type="entry name" value="Ig-like_dom_sf"/>
</dbReference>
<evidence type="ECO:0000256" key="4">
    <source>
        <dbReference type="ARBA" id="ARBA00022525"/>
    </source>
</evidence>
<keyword evidence="5 16" id="KW-0812">Transmembrane</keyword>
<dbReference type="AlphaFoldDB" id="A0A8B9F6L8"/>
<dbReference type="SMART" id="SM00406">
    <property type="entry name" value="IGv"/>
    <property type="match status" value="3"/>
</dbReference>
<organism evidence="19 20">
    <name type="scientific">Amazona collaria</name>
    <name type="common">yellow-billed parrot</name>
    <dbReference type="NCBI Taxonomy" id="241587"/>
    <lineage>
        <taxon>Eukaryota</taxon>
        <taxon>Metazoa</taxon>
        <taxon>Chordata</taxon>
        <taxon>Craniata</taxon>
        <taxon>Vertebrata</taxon>
        <taxon>Euteleostomi</taxon>
        <taxon>Archelosauria</taxon>
        <taxon>Archosauria</taxon>
        <taxon>Dinosauria</taxon>
        <taxon>Saurischia</taxon>
        <taxon>Theropoda</taxon>
        <taxon>Coelurosauria</taxon>
        <taxon>Aves</taxon>
        <taxon>Neognathae</taxon>
        <taxon>Neoaves</taxon>
        <taxon>Telluraves</taxon>
        <taxon>Australaves</taxon>
        <taxon>Psittaciformes</taxon>
        <taxon>Psittacidae</taxon>
        <taxon>Amazona</taxon>
    </lineage>
</organism>
<dbReference type="GO" id="GO:0005886">
    <property type="term" value="C:plasma membrane"/>
    <property type="evidence" value="ECO:0007669"/>
    <property type="project" value="UniProtKB-SubCell"/>
</dbReference>
<feature type="domain" description="Ig-like" evidence="18">
    <location>
        <begin position="385"/>
        <end position="484"/>
    </location>
</feature>
<comment type="subcellular location">
    <subcellularLocation>
        <location evidence="1">Cell membrane</location>
        <topology evidence="1">Single-pass type I membrane protein</topology>
    </subcellularLocation>
    <subcellularLocation>
        <location evidence="2">Secreted</location>
    </subcellularLocation>
</comment>
<evidence type="ECO:0000256" key="8">
    <source>
        <dbReference type="ARBA" id="ARBA00023136"/>
    </source>
</evidence>
<dbReference type="InterPro" id="IPR013783">
    <property type="entry name" value="Ig-like_fold"/>
</dbReference>
<evidence type="ECO:0000256" key="12">
    <source>
        <dbReference type="ARBA" id="ARBA00049599"/>
    </source>
</evidence>
<proteinExistence type="predicted"/>
<keyword evidence="11" id="KW-0393">Immunoglobulin domain</keyword>
<evidence type="ECO:0000256" key="17">
    <source>
        <dbReference type="SAM" id="SignalP"/>
    </source>
</evidence>
<evidence type="ECO:0000256" key="1">
    <source>
        <dbReference type="ARBA" id="ARBA00004251"/>
    </source>
</evidence>
<keyword evidence="6 17" id="KW-0732">Signal</keyword>
<keyword evidence="3" id="KW-1003">Cell membrane</keyword>
<comment type="function">
    <text evidence="12">Mediates selective transcytosis of polymeric IgA and IgM across mucosal epithelial cells. Binds polymeric IgA and IgM at the basolateral surface of epithelial cells. The complex is then transported across the cell to be secreted at the apical surface. During this process, a cleavage occurs that separates the extracellular (known as the secretory component) from the transmembrane segment.</text>
</comment>
<evidence type="ECO:0000256" key="9">
    <source>
        <dbReference type="ARBA" id="ARBA00023157"/>
    </source>
</evidence>
<dbReference type="InterPro" id="IPR013106">
    <property type="entry name" value="Ig_V-set"/>
</dbReference>
<dbReference type="Ensembl" id="ENSACOT00000005751.1">
    <property type="protein sequence ID" value="ENSACOP00000005546.1"/>
    <property type="gene ID" value="ENSACOG00000003920.1"/>
</dbReference>
<dbReference type="InterPro" id="IPR003599">
    <property type="entry name" value="Ig_sub"/>
</dbReference>
<feature type="transmembrane region" description="Helical" evidence="16">
    <location>
        <begin position="530"/>
        <end position="551"/>
    </location>
</feature>
<evidence type="ECO:0000256" key="11">
    <source>
        <dbReference type="ARBA" id="ARBA00023319"/>
    </source>
</evidence>
<dbReference type="PANTHER" id="PTHR11860:SF82">
    <property type="entry name" value="POLYMERIC IMMUNOGLOBULIN RECEPTOR"/>
    <property type="match status" value="1"/>
</dbReference>
<evidence type="ECO:0000259" key="18">
    <source>
        <dbReference type="PROSITE" id="PS50835"/>
    </source>
</evidence>
<accession>A0A8B9F6L8</accession>
<evidence type="ECO:0000256" key="16">
    <source>
        <dbReference type="SAM" id="Phobius"/>
    </source>
</evidence>
<evidence type="ECO:0000256" key="3">
    <source>
        <dbReference type="ARBA" id="ARBA00022475"/>
    </source>
</evidence>
<dbReference type="CDD" id="cd05716">
    <property type="entry name" value="IgV_pIgR_like"/>
    <property type="match status" value="4"/>
</dbReference>
<reference evidence="19" key="2">
    <citation type="submission" date="2025-09" db="UniProtKB">
        <authorList>
            <consortium name="Ensembl"/>
        </authorList>
    </citation>
    <scope>IDENTIFICATION</scope>
</reference>
<dbReference type="GO" id="GO:0004888">
    <property type="term" value="F:transmembrane signaling receptor activity"/>
    <property type="evidence" value="ECO:0007669"/>
    <property type="project" value="TreeGrafter"/>
</dbReference>
<feature type="chain" id="PRO_5034684172" description="Polymeric immunoglobulin receptor" evidence="17">
    <location>
        <begin position="18"/>
        <end position="659"/>
    </location>
</feature>
<dbReference type="Gene3D" id="2.60.40.10">
    <property type="entry name" value="Immunoglobulins"/>
    <property type="match status" value="4"/>
</dbReference>
<dbReference type="Pfam" id="PF07686">
    <property type="entry name" value="V-set"/>
    <property type="match status" value="4"/>
</dbReference>
<reference evidence="19" key="1">
    <citation type="submission" date="2025-08" db="UniProtKB">
        <authorList>
            <consortium name="Ensembl"/>
        </authorList>
    </citation>
    <scope>IDENTIFICATION</scope>
</reference>
<feature type="domain" description="Ig-like" evidence="18">
    <location>
        <begin position="274"/>
        <end position="381"/>
    </location>
</feature>
<dbReference type="PANTHER" id="PTHR11860">
    <property type="entry name" value="POLYMERIC-IMMUNOGLOBULIN RECEPTOR"/>
    <property type="match status" value="1"/>
</dbReference>
<keyword evidence="10" id="KW-0325">Glycoprotein</keyword>
<dbReference type="PROSITE" id="PS50835">
    <property type="entry name" value="IG_LIKE"/>
    <property type="match status" value="3"/>
</dbReference>
<evidence type="ECO:0000313" key="19">
    <source>
        <dbReference type="Ensembl" id="ENSACOP00000005546.1"/>
    </source>
</evidence>
<sequence>ALLWVATCLSCLPGLISSPVFGPQQVYGLLNGSVTVTCFYPPSRVNRHDRKYWCKESATSCLTVTSTSGYTAAGYKGRASITDNPQEENFQISISKLTMADAGTYLCGIGVNSRRLSHRVSLDISQGNYMGLHKVLFYVKLHSTLTMTCSFGSDYESTRKFLCKMDKNGCVNIIDSYGNVDEDYAGRTLLSNTKAPGSFSVMITQMSWEDSGLYLCGVGVYGKNAETKKLDVHVYEGKLFPEGFSLRFCFSSEASLAVSCYLTRASMLISLFSPETSVPQGKPTVFGVKGSSATFECRYKPLNHSSVNYWCKWRQNGCYRIIDNSGYVSGPYEGRVAMYDNPHNQTITIILNQLKDSDEGYYWCMTDDEEEQKSSTELKIVEGEPALQGKGDVEAQEGSQLNLTCSYPCRYYSYQKYWCKWSSTSCTPLPASDQRQPGPDVTCDTDDKTVILSFDSVTKSDQGWYWCGVKRNGLYGETMAVYLSVTAGELQGKGRQGFSCLSSRENNIFHSLVIYLSFYSSPNQSGPNTLLLVLAPVGAVLLIVATAFAVFKYRQIKRSDLVSVGSYRTNISMSDFESVKDYGASNNACVKETQETRIGGDEFITTTATPESTAEAKKAKRSSKEDADLAYSAFLLTSSSIVQGSSGGEATAPDVSHQI</sequence>
<keyword evidence="9" id="KW-1015">Disulfide bond</keyword>
<dbReference type="InterPro" id="IPR007110">
    <property type="entry name" value="Ig-like_dom"/>
</dbReference>
<dbReference type="GO" id="GO:0005576">
    <property type="term" value="C:extracellular region"/>
    <property type="evidence" value="ECO:0007669"/>
    <property type="project" value="UniProtKB-SubCell"/>
</dbReference>
<dbReference type="Proteomes" id="UP000694522">
    <property type="component" value="Unplaced"/>
</dbReference>
<dbReference type="SMART" id="SM00409">
    <property type="entry name" value="IG"/>
    <property type="match status" value="4"/>
</dbReference>
<keyword evidence="20" id="KW-1185">Reference proteome</keyword>
<comment type="function">
    <text evidence="13">Through its N-linked glycans ensures anchoring of secretory IgA (sIgA) molecules to mucus lining the epithelial surface to neutralize extracellular pathogens. On its own (free form) may act as a non-specific microbial scavenger to prevent pathogen interaction with epithelial cells.</text>
</comment>
<evidence type="ECO:0000256" key="15">
    <source>
        <dbReference type="ARBA" id="ARBA00049745"/>
    </source>
</evidence>
<evidence type="ECO:0000256" key="13">
    <source>
        <dbReference type="ARBA" id="ARBA00049604"/>
    </source>
</evidence>
<comment type="subunit">
    <text evidence="14">Interacts (mainly via CDR1-like domain) with dimeric IgA. Interacts (mainly via CDR2-like domain) with pentameric IgM.</text>
</comment>
<evidence type="ECO:0000256" key="7">
    <source>
        <dbReference type="ARBA" id="ARBA00022989"/>
    </source>
</evidence>
<evidence type="ECO:0000256" key="5">
    <source>
        <dbReference type="ARBA" id="ARBA00022692"/>
    </source>
</evidence>
<feature type="domain" description="Ig-like" evidence="18">
    <location>
        <begin position="13"/>
        <end position="117"/>
    </location>
</feature>
<evidence type="ECO:0000256" key="6">
    <source>
        <dbReference type="ARBA" id="ARBA00022729"/>
    </source>
</evidence>
<protein>
    <recommendedName>
        <fullName evidence="15">Polymeric immunoglobulin receptor</fullName>
    </recommendedName>
</protein>
<evidence type="ECO:0000313" key="20">
    <source>
        <dbReference type="Proteomes" id="UP000694522"/>
    </source>
</evidence>